<dbReference type="Proteomes" id="UP000194127">
    <property type="component" value="Unassembled WGS sequence"/>
</dbReference>
<feature type="region of interest" description="Disordered" evidence="1">
    <location>
        <begin position="223"/>
        <end position="254"/>
    </location>
</feature>
<dbReference type="EMBL" id="KZ110605">
    <property type="protein sequence ID" value="OSX58198.1"/>
    <property type="molecule type" value="Genomic_DNA"/>
</dbReference>
<organism evidence="2 3">
    <name type="scientific">Postia placenta MAD-698-R-SB12</name>
    <dbReference type="NCBI Taxonomy" id="670580"/>
    <lineage>
        <taxon>Eukaryota</taxon>
        <taxon>Fungi</taxon>
        <taxon>Dikarya</taxon>
        <taxon>Basidiomycota</taxon>
        <taxon>Agaricomycotina</taxon>
        <taxon>Agaricomycetes</taxon>
        <taxon>Polyporales</taxon>
        <taxon>Adustoporiaceae</taxon>
        <taxon>Rhodonia</taxon>
    </lineage>
</organism>
<evidence type="ECO:0000313" key="3">
    <source>
        <dbReference type="Proteomes" id="UP000194127"/>
    </source>
</evidence>
<dbReference type="OrthoDB" id="10380242at2759"/>
<feature type="region of interest" description="Disordered" evidence="1">
    <location>
        <begin position="127"/>
        <end position="173"/>
    </location>
</feature>
<proteinExistence type="predicted"/>
<dbReference type="GeneID" id="36331788"/>
<accession>A0A1X6MPC1</accession>
<dbReference type="AlphaFoldDB" id="A0A1X6MPC1"/>
<name>A0A1X6MPC1_9APHY</name>
<evidence type="ECO:0000256" key="1">
    <source>
        <dbReference type="SAM" id="MobiDB-lite"/>
    </source>
</evidence>
<evidence type="ECO:0000313" key="2">
    <source>
        <dbReference type="EMBL" id="OSX58198.1"/>
    </source>
</evidence>
<sequence>MASQTTICPFALPIIARRGAPAAVKVSAKTLGQRLGWKKIPRGHEATLTNKVDLAAPMGRYQLSCDLISLEAAQKRRGRTISGPLEVGEHGWRACGAYTVGCTLIPLDVAREDKALTHPMPFKTDRRAAEGTWGRRSIPRVSRPRGVSGLSSGDEPTRPGQGREGGLPVVTSTSDINIDGAHAREEPKLPGRIGYQITHLDATLQFDDCIGLEVGTARHVGRWSSTPDTAQAVQDPGDSDEDKRTATIQNHMIP</sequence>
<protein>
    <submittedName>
        <fullName evidence="2">Uncharacterized protein</fullName>
    </submittedName>
</protein>
<keyword evidence="3" id="KW-1185">Reference proteome</keyword>
<gene>
    <name evidence="2" type="ORF">POSPLADRAFT_1154321</name>
</gene>
<feature type="compositionally biased region" description="Polar residues" evidence="1">
    <location>
        <begin position="223"/>
        <end position="232"/>
    </location>
</feature>
<reference evidence="2 3" key="1">
    <citation type="submission" date="2017-04" db="EMBL/GenBank/DDBJ databases">
        <title>Genome Sequence of the Model Brown-Rot Fungus Postia placenta SB12.</title>
        <authorList>
            <consortium name="DOE Joint Genome Institute"/>
            <person name="Gaskell J."/>
            <person name="Kersten P."/>
            <person name="Larrondo L.F."/>
            <person name="Canessa P."/>
            <person name="Martinez D."/>
            <person name="Hibbett D."/>
            <person name="Schmoll M."/>
            <person name="Kubicek C.P."/>
            <person name="Martinez A.T."/>
            <person name="Yadav J."/>
            <person name="Master E."/>
            <person name="Magnuson J.K."/>
            <person name="James T."/>
            <person name="Yaver D."/>
            <person name="Berka R."/>
            <person name="Labutti K."/>
            <person name="Lipzen A."/>
            <person name="Aerts A."/>
            <person name="Barry K."/>
            <person name="Henrissat B."/>
            <person name="Blanchette R."/>
            <person name="Grigoriev I."/>
            <person name="Cullen D."/>
        </authorList>
    </citation>
    <scope>NUCLEOTIDE SEQUENCE [LARGE SCALE GENOMIC DNA]</scope>
    <source>
        <strain evidence="2 3">MAD-698-R-SB12</strain>
    </source>
</reference>
<dbReference type="RefSeq" id="XP_024334992.1">
    <property type="nucleotide sequence ID" value="XM_024486839.1"/>
</dbReference>